<dbReference type="EMBL" id="QXGE01000166">
    <property type="protein sequence ID" value="KAE9321805.1"/>
    <property type="molecule type" value="Genomic_DNA"/>
</dbReference>
<dbReference type="EMBL" id="QXGD01000203">
    <property type="protein sequence ID" value="KAE9248024.1"/>
    <property type="molecule type" value="Genomic_DNA"/>
</dbReference>
<gene>
    <name evidence="7" type="ORF">PF001_g4711</name>
    <name evidence="6" type="ORF">PF002_g5983</name>
    <name evidence="5" type="ORF">PF005_g5449</name>
    <name evidence="4" type="ORF">PF006_g4634</name>
    <name evidence="2" type="ORF">PF007_g5425</name>
    <name evidence="1" type="ORF">PF009_g4883</name>
    <name evidence="3" type="ORF">PF010_g1263</name>
</gene>
<evidence type="ECO:0008006" key="15">
    <source>
        <dbReference type="Google" id="ProtNLM"/>
    </source>
</evidence>
<dbReference type="Proteomes" id="UP000488956">
    <property type="component" value="Unassembled WGS sequence"/>
</dbReference>
<dbReference type="EMBL" id="QXGA01000164">
    <property type="protein sequence ID" value="KAE9151032.1"/>
    <property type="molecule type" value="Genomic_DNA"/>
</dbReference>
<evidence type="ECO:0000313" key="14">
    <source>
        <dbReference type="Proteomes" id="UP000488956"/>
    </source>
</evidence>
<comment type="caution">
    <text evidence="5">The sequence shown here is derived from an EMBL/GenBank/DDBJ whole genome shotgun (WGS) entry which is preliminary data.</text>
</comment>
<evidence type="ECO:0000313" key="8">
    <source>
        <dbReference type="Proteomes" id="UP000429523"/>
    </source>
</evidence>
<evidence type="ECO:0000313" key="6">
    <source>
        <dbReference type="EMBL" id="KAE9248024.1"/>
    </source>
</evidence>
<protein>
    <recommendedName>
        <fullName evidence="15">Tc1-like transposase DDE domain-containing protein</fullName>
    </recommendedName>
</protein>
<evidence type="ECO:0000313" key="9">
    <source>
        <dbReference type="Proteomes" id="UP000433483"/>
    </source>
</evidence>
<dbReference type="Proteomes" id="UP000433483">
    <property type="component" value="Unassembled WGS sequence"/>
</dbReference>
<evidence type="ECO:0000313" key="3">
    <source>
        <dbReference type="EMBL" id="KAE9137577.1"/>
    </source>
</evidence>
<evidence type="ECO:0000313" key="13">
    <source>
        <dbReference type="Proteomes" id="UP000441208"/>
    </source>
</evidence>
<dbReference type="Proteomes" id="UP000441208">
    <property type="component" value="Unassembled WGS sequence"/>
</dbReference>
<dbReference type="Proteomes" id="UP000440732">
    <property type="component" value="Unassembled WGS sequence"/>
</dbReference>
<organism evidence="5 9">
    <name type="scientific">Phytophthora fragariae</name>
    <dbReference type="NCBI Taxonomy" id="53985"/>
    <lineage>
        <taxon>Eukaryota</taxon>
        <taxon>Sar</taxon>
        <taxon>Stramenopiles</taxon>
        <taxon>Oomycota</taxon>
        <taxon>Peronosporomycetes</taxon>
        <taxon>Peronosporales</taxon>
        <taxon>Peronosporaceae</taxon>
        <taxon>Phytophthora</taxon>
    </lineage>
</organism>
<reference evidence="8 9" key="1">
    <citation type="submission" date="2018-08" db="EMBL/GenBank/DDBJ databases">
        <title>Genomic investigation of the strawberry pathogen Phytophthora fragariae indicates pathogenicity is determined by transcriptional variation in three key races.</title>
        <authorList>
            <person name="Adams T.M."/>
            <person name="Armitage A.D."/>
            <person name="Sobczyk M.K."/>
            <person name="Bates H.J."/>
            <person name="Dunwell J.M."/>
            <person name="Nellist C.F."/>
            <person name="Harrison R.J."/>
        </authorList>
    </citation>
    <scope>NUCLEOTIDE SEQUENCE [LARGE SCALE GENOMIC DNA]</scope>
    <source>
        <strain evidence="7 10">A4</strain>
        <strain evidence="6 11">BC-1</strain>
        <strain evidence="5 9">NOV-27</strain>
        <strain evidence="4 12">NOV-5</strain>
        <strain evidence="2 13">NOV-71</strain>
        <strain evidence="1 8">NOV-9</strain>
        <strain evidence="3 14">ONT-3</strain>
    </source>
</reference>
<dbReference type="EMBL" id="QXFX01000031">
    <property type="protein sequence ID" value="KAE9137577.1"/>
    <property type="molecule type" value="Genomic_DNA"/>
</dbReference>
<proteinExistence type="predicted"/>
<dbReference type="Proteomes" id="UP000437068">
    <property type="component" value="Unassembled WGS sequence"/>
</dbReference>
<dbReference type="Proteomes" id="UP000440367">
    <property type="component" value="Unassembled WGS sequence"/>
</dbReference>
<dbReference type="EMBL" id="QXGF01000157">
    <property type="protein sequence ID" value="KAE8945451.1"/>
    <property type="molecule type" value="Genomic_DNA"/>
</dbReference>
<dbReference type="EMBL" id="QXGB01000190">
    <property type="protein sequence ID" value="KAE9225595.1"/>
    <property type="molecule type" value="Genomic_DNA"/>
</dbReference>
<evidence type="ECO:0000313" key="10">
    <source>
        <dbReference type="Proteomes" id="UP000437068"/>
    </source>
</evidence>
<dbReference type="EMBL" id="QXFZ01000190">
    <property type="protein sequence ID" value="KAE9127952.1"/>
    <property type="molecule type" value="Genomic_DNA"/>
</dbReference>
<evidence type="ECO:0000313" key="4">
    <source>
        <dbReference type="EMBL" id="KAE9151032.1"/>
    </source>
</evidence>
<dbReference type="AlphaFoldDB" id="A0A6A3YZE9"/>
<dbReference type="Proteomes" id="UP000429523">
    <property type="component" value="Unassembled WGS sequence"/>
</dbReference>
<evidence type="ECO:0000313" key="12">
    <source>
        <dbReference type="Proteomes" id="UP000440732"/>
    </source>
</evidence>
<evidence type="ECO:0000313" key="1">
    <source>
        <dbReference type="EMBL" id="KAE8945451.1"/>
    </source>
</evidence>
<keyword evidence="9" id="KW-1185">Reference proteome</keyword>
<dbReference type="OrthoDB" id="5977738at2759"/>
<name>A0A6A3YZE9_9STRA</name>
<accession>A0A6A3YZE9</accession>
<evidence type="ECO:0000313" key="11">
    <source>
        <dbReference type="Proteomes" id="UP000440367"/>
    </source>
</evidence>
<evidence type="ECO:0000313" key="5">
    <source>
        <dbReference type="EMBL" id="KAE9225595.1"/>
    </source>
</evidence>
<sequence length="77" mass="8770">MNIDLLRTNKIVIVTDNAPSHNKVENLTRLMLVPDGIINGNKLMLLRLEPYIPMQKGAETCSSQECRRTWRSESKSS</sequence>
<evidence type="ECO:0000313" key="7">
    <source>
        <dbReference type="EMBL" id="KAE9321805.1"/>
    </source>
</evidence>
<evidence type="ECO:0000313" key="2">
    <source>
        <dbReference type="EMBL" id="KAE9127952.1"/>
    </source>
</evidence>